<sequence>MAFQGTPPFFQDVPYTRRWGCLKPTIRCLYIDEDLKPNQLARKMKDDFRFDALEHQYKYKLKKWGMTKNMPSKKKESAILAIRKRTKDPNSSMSIKYNGETIDKRKIRRHISDVEKAKKKQEHTLQLKINLILTTWLYQFWLFSFETAKHWGHGPLEWNAEILDFDRYKDTQISSTTDTPMLNIGTPYPATPGAIISSDQHESLPPKLCKWTMHAFIPFLYGREYESSSEAEEMISIGGVNWPRWTGPLLSQNLDEKLQRALETNTFSNIRIEDLPVAMAQIARITKRSKTQIVLEAFSFSIIARNEEVFWKLLDRVTSVDFAVLGLYPHHLTTTYLDGSNTCRNLLDATVNNIRFSGRLYINDYRHKVLDNLFITILKGHTSCPPVTVDDAFQKLRRFPGEEIDICGRWDADSECIRELFAGGKASIPFEWKHMFCHTSAQAVVHCIGRIFGPAAAPDINTPSGLFARRCQCCDKQLKLLPLHSLVLVAFHLARSGCAGEKLFGMLTCLVCLLAYGCNPLLRADTSLKALMADECSHEQLDALELAERVPEHLMTGWADEAKLGWQVLCAVLSFAREERRSRPEHTDGDRQEYNRTRDRYVEYSDDGMDLDESSDVDEGSGEDGPDYYEPCQHYKLKHNNFYGRSRTIGTLWAAIQTELLSYRRLEEGDGWMSEKFNMLSLLHGLKNGGIIPVTLVEDGMMAPYCECGRFLDVIDEACVCVAEACAHYFCNMEDWERSANIGLPVDSTGMWYDF</sequence>
<keyword evidence="4" id="KW-1185">Reference proteome</keyword>
<evidence type="ECO:0000313" key="4">
    <source>
        <dbReference type="Proteomes" id="UP000701801"/>
    </source>
</evidence>
<dbReference type="OrthoDB" id="539213at2759"/>
<protein>
    <recommendedName>
        <fullName evidence="2">Clr5 domain-containing protein</fullName>
    </recommendedName>
</protein>
<dbReference type="AlphaFoldDB" id="A0A9N9LLQ8"/>
<proteinExistence type="predicted"/>
<accession>A0A9N9LLQ8</accession>
<reference evidence="3" key="1">
    <citation type="submission" date="2021-07" db="EMBL/GenBank/DDBJ databases">
        <authorList>
            <person name="Durling M."/>
        </authorList>
    </citation>
    <scope>NUCLEOTIDE SEQUENCE</scope>
</reference>
<dbReference type="InterPro" id="IPR025676">
    <property type="entry name" value="Clr5_dom"/>
</dbReference>
<comment type="caution">
    <text evidence="3">The sequence shown here is derived from an EMBL/GenBank/DDBJ whole genome shotgun (WGS) entry which is preliminary data.</text>
</comment>
<evidence type="ECO:0000256" key="1">
    <source>
        <dbReference type="SAM" id="MobiDB-lite"/>
    </source>
</evidence>
<dbReference type="PANTHER" id="PTHR38788:SF3">
    <property type="entry name" value="CLR5 DOMAIN-CONTAINING PROTEIN"/>
    <property type="match status" value="1"/>
</dbReference>
<dbReference type="Pfam" id="PF14420">
    <property type="entry name" value="Clr5"/>
    <property type="match status" value="1"/>
</dbReference>
<gene>
    <name evidence="3" type="ORF">HYALB_00006610</name>
</gene>
<organism evidence="3 4">
    <name type="scientific">Hymenoscyphus albidus</name>
    <dbReference type="NCBI Taxonomy" id="595503"/>
    <lineage>
        <taxon>Eukaryota</taxon>
        <taxon>Fungi</taxon>
        <taxon>Dikarya</taxon>
        <taxon>Ascomycota</taxon>
        <taxon>Pezizomycotina</taxon>
        <taxon>Leotiomycetes</taxon>
        <taxon>Helotiales</taxon>
        <taxon>Helotiaceae</taxon>
        <taxon>Hymenoscyphus</taxon>
    </lineage>
</organism>
<dbReference type="Proteomes" id="UP000701801">
    <property type="component" value="Unassembled WGS sequence"/>
</dbReference>
<dbReference type="PANTHER" id="PTHR38788">
    <property type="entry name" value="CLR5 DOMAIN-CONTAINING PROTEIN"/>
    <property type="match status" value="1"/>
</dbReference>
<evidence type="ECO:0000259" key="2">
    <source>
        <dbReference type="Pfam" id="PF14420"/>
    </source>
</evidence>
<feature type="region of interest" description="Disordered" evidence="1">
    <location>
        <begin position="605"/>
        <end position="625"/>
    </location>
</feature>
<name>A0A9N9LLQ8_9HELO</name>
<feature type="domain" description="Clr5" evidence="2">
    <location>
        <begin position="17"/>
        <end position="68"/>
    </location>
</feature>
<dbReference type="EMBL" id="CAJVRM010000228">
    <property type="protein sequence ID" value="CAG8977660.1"/>
    <property type="molecule type" value="Genomic_DNA"/>
</dbReference>
<evidence type="ECO:0000313" key="3">
    <source>
        <dbReference type="EMBL" id="CAG8977660.1"/>
    </source>
</evidence>